<organism evidence="2 3">
    <name type="scientific">Desmophyllum pertusum</name>
    <dbReference type="NCBI Taxonomy" id="174260"/>
    <lineage>
        <taxon>Eukaryota</taxon>
        <taxon>Metazoa</taxon>
        <taxon>Cnidaria</taxon>
        <taxon>Anthozoa</taxon>
        <taxon>Hexacorallia</taxon>
        <taxon>Scleractinia</taxon>
        <taxon>Caryophylliina</taxon>
        <taxon>Caryophylliidae</taxon>
        <taxon>Desmophyllum</taxon>
    </lineage>
</organism>
<evidence type="ECO:0000313" key="2">
    <source>
        <dbReference type="EMBL" id="KAJ7388980.1"/>
    </source>
</evidence>
<name>A0A9X0D6V6_9CNID</name>
<sequence>MEEAFENEKKEMKQMWEKCKLDTINQIEEDWTEKMKNENTKSEILKEELQGNYEAKMKQMKLKFKAEKADLENRLADAISDANSLAEAKKEIEAALEEDYRRKLQKEKENIESTLQGLRKEIGRLQEHRKQLQSQMSNRESHPNVNAPPSLDTNSQVLAKLDNEYQEHMKREKEQHEGRMKEMAEEIDRLHDDLSGIKTKARQEKSRVKAEFEREREEIEEQFEKERNEWRERMNVITTCNQESSKEDQLILKDVHVT</sequence>
<comment type="caution">
    <text evidence="2">The sequence shown here is derived from an EMBL/GenBank/DDBJ whole genome shotgun (WGS) entry which is preliminary data.</text>
</comment>
<reference evidence="2" key="1">
    <citation type="submission" date="2023-01" db="EMBL/GenBank/DDBJ databases">
        <title>Genome assembly of the deep-sea coral Lophelia pertusa.</title>
        <authorList>
            <person name="Herrera S."/>
            <person name="Cordes E."/>
        </authorList>
    </citation>
    <scope>NUCLEOTIDE SEQUENCE</scope>
    <source>
        <strain evidence="2">USNM1676648</strain>
        <tissue evidence="2">Polyp</tissue>
    </source>
</reference>
<dbReference type="EMBL" id="MU825444">
    <property type="protein sequence ID" value="KAJ7388980.1"/>
    <property type="molecule type" value="Genomic_DNA"/>
</dbReference>
<evidence type="ECO:0000313" key="3">
    <source>
        <dbReference type="Proteomes" id="UP001163046"/>
    </source>
</evidence>
<proteinExistence type="predicted"/>
<accession>A0A9X0D6V6</accession>
<feature type="region of interest" description="Disordered" evidence="1">
    <location>
        <begin position="125"/>
        <end position="219"/>
    </location>
</feature>
<dbReference type="Proteomes" id="UP001163046">
    <property type="component" value="Unassembled WGS sequence"/>
</dbReference>
<protein>
    <submittedName>
        <fullName evidence="2">Uncharacterized protein</fullName>
    </submittedName>
</protein>
<dbReference type="AlphaFoldDB" id="A0A9X0D6V6"/>
<gene>
    <name evidence="2" type="ORF">OS493_034368</name>
</gene>
<evidence type="ECO:0000256" key="1">
    <source>
        <dbReference type="SAM" id="MobiDB-lite"/>
    </source>
</evidence>
<keyword evidence="3" id="KW-1185">Reference proteome</keyword>
<feature type="compositionally biased region" description="Basic and acidic residues" evidence="1">
    <location>
        <begin position="161"/>
        <end position="219"/>
    </location>
</feature>